<feature type="domain" description="F-box" evidence="4">
    <location>
        <begin position="218"/>
        <end position="269"/>
    </location>
</feature>
<dbReference type="PROSITE" id="PS50181">
    <property type="entry name" value="FBOX"/>
    <property type="match status" value="1"/>
</dbReference>
<dbReference type="GO" id="GO:0005737">
    <property type="term" value="C:cytoplasm"/>
    <property type="evidence" value="ECO:0007669"/>
    <property type="project" value="TreeGrafter"/>
</dbReference>
<keyword evidence="2" id="KW-0802">TPR repeat</keyword>
<dbReference type="InterPro" id="IPR036047">
    <property type="entry name" value="F-box-like_dom_sf"/>
</dbReference>
<evidence type="ECO:0000256" key="2">
    <source>
        <dbReference type="PROSITE-ProRule" id="PRU00339"/>
    </source>
</evidence>
<dbReference type="PANTHER" id="PTHR12874">
    <property type="entry name" value="F-BOX ONLY PROTEIN 48-RELATED"/>
    <property type="match status" value="1"/>
</dbReference>
<dbReference type="InterPro" id="IPR045464">
    <property type="entry name" value="Hrt3/FBXO9_C"/>
</dbReference>
<feature type="compositionally biased region" description="Basic and acidic residues" evidence="3">
    <location>
        <begin position="20"/>
        <end position="47"/>
    </location>
</feature>
<comment type="caution">
    <text evidence="5">The sequence shown here is derived from an EMBL/GenBank/DDBJ whole genome shotgun (WGS) entry which is preliminary data.</text>
</comment>
<evidence type="ECO:0000256" key="3">
    <source>
        <dbReference type="SAM" id="MobiDB-lite"/>
    </source>
</evidence>
<sequence length="479" mass="55099">MTEDFGAECYYTTPLSKNQGDGEEHQKDQKDKKKWDWVGGRGQKDQKWLGMGSSSDHGCVKTLARPAAAAADAVPKCPSFRTEGSSNCTQPSGPAGAGTAVEARWASELFNKGVALEQSGRLYEAIQFYRRAMTLVPDIEFRVHCRNNLERRDDHRGSLTDATNVEVSPQQNVVENEDDDEDDDDDDDDDDMSDLISRFTRLTSGSAAVCDKKYEQEATHISCLPPEMLERIMCWLIGSDLDLQTLEQVGSVCRGFYMIARNPELWHRACLRVWGIKCGPVGTYGSWRNMFVERPHPRYNGCYISCTTYFRVGESNFRDQNYQPWHVVRYYRYIRFFPEGKVFMLTCSDDPKISIGHLKNKEIKNPQVLQGNYRIHGSNVSLLFKRSKRQSMKNKKKIRGMHIGTTDVQETTFQLEFEMGMIKNNNNWQLSWRDYTIISVYQDERQHVGKPCINDVNRFPPLKFSRVKSYNLESQEPLM</sequence>
<dbReference type="PANTHER" id="PTHR12874:SF29">
    <property type="entry name" value="F-BOX ONLY PROTEIN 9"/>
    <property type="match status" value="1"/>
</dbReference>
<name>A0AAV2R052_MEGNR</name>
<feature type="non-terminal residue" evidence="5">
    <location>
        <position position="479"/>
    </location>
</feature>
<dbReference type="Pfam" id="PF12937">
    <property type="entry name" value="F-box-like"/>
    <property type="match status" value="1"/>
</dbReference>
<feature type="compositionally biased region" description="Acidic residues" evidence="3">
    <location>
        <begin position="175"/>
        <end position="193"/>
    </location>
</feature>
<dbReference type="Proteomes" id="UP001497623">
    <property type="component" value="Unassembled WGS sequence"/>
</dbReference>
<evidence type="ECO:0000313" key="6">
    <source>
        <dbReference type="Proteomes" id="UP001497623"/>
    </source>
</evidence>
<keyword evidence="1" id="KW-0833">Ubl conjugation pathway</keyword>
<reference evidence="5 6" key="1">
    <citation type="submission" date="2024-05" db="EMBL/GenBank/DDBJ databases">
        <authorList>
            <person name="Wallberg A."/>
        </authorList>
    </citation>
    <scope>NUCLEOTIDE SEQUENCE [LARGE SCALE GENOMIC DNA]</scope>
</reference>
<feature type="region of interest" description="Disordered" evidence="3">
    <location>
        <begin position="1"/>
        <end position="50"/>
    </location>
</feature>
<accession>A0AAV2R052</accession>
<gene>
    <name evidence="5" type="ORF">MNOR_LOCUS18239</name>
</gene>
<proteinExistence type="predicted"/>
<dbReference type="InterPro" id="IPR019734">
    <property type="entry name" value="TPR_rpt"/>
</dbReference>
<evidence type="ECO:0000313" key="5">
    <source>
        <dbReference type="EMBL" id="CAL4106033.1"/>
    </source>
</evidence>
<organism evidence="5 6">
    <name type="scientific">Meganyctiphanes norvegica</name>
    <name type="common">Northern krill</name>
    <name type="synonym">Thysanopoda norvegica</name>
    <dbReference type="NCBI Taxonomy" id="48144"/>
    <lineage>
        <taxon>Eukaryota</taxon>
        <taxon>Metazoa</taxon>
        <taxon>Ecdysozoa</taxon>
        <taxon>Arthropoda</taxon>
        <taxon>Crustacea</taxon>
        <taxon>Multicrustacea</taxon>
        <taxon>Malacostraca</taxon>
        <taxon>Eumalacostraca</taxon>
        <taxon>Eucarida</taxon>
        <taxon>Euphausiacea</taxon>
        <taxon>Euphausiidae</taxon>
        <taxon>Meganyctiphanes</taxon>
    </lineage>
</organism>
<dbReference type="AlphaFoldDB" id="A0AAV2R052"/>
<dbReference type="SUPFAM" id="SSF81383">
    <property type="entry name" value="F-box domain"/>
    <property type="match status" value="1"/>
</dbReference>
<dbReference type="GO" id="GO:0019005">
    <property type="term" value="C:SCF ubiquitin ligase complex"/>
    <property type="evidence" value="ECO:0007669"/>
    <property type="project" value="TreeGrafter"/>
</dbReference>
<dbReference type="PROSITE" id="PS50005">
    <property type="entry name" value="TPR"/>
    <property type="match status" value="1"/>
</dbReference>
<keyword evidence="6" id="KW-1185">Reference proteome</keyword>
<dbReference type="GO" id="GO:0031146">
    <property type="term" value="P:SCF-dependent proteasomal ubiquitin-dependent protein catabolic process"/>
    <property type="evidence" value="ECO:0007669"/>
    <property type="project" value="TreeGrafter"/>
</dbReference>
<evidence type="ECO:0000259" key="4">
    <source>
        <dbReference type="PROSITE" id="PS50181"/>
    </source>
</evidence>
<dbReference type="CDD" id="cd22089">
    <property type="entry name" value="F-box_FBXO9"/>
    <property type="match status" value="1"/>
</dbReference>
<dbReference type="InterPro" id="IPR001810">
    <property type="entry name" value="F-box_dom"/>
</dbReference>
<dbReference type="SMART" id="SM00028">
    <property type="entry name" value="TPR"/>
    <property type="match status" value="1"/>
</dbReference>
<evidence type="ECO:0000256" key="1">
    <source>
        <dbReference type="ARBA" id="ARBA00022786"/>
    </source>
</evidence>
<feature type="region of interest" description="Disordered" evidence="3">
    <location>
        <begin position="154"/>
        <end position="193"/>
    </location>
</feature>
<dbReference type="EMBL" id="CAXKWB010012939">
    <property type="protein sequence ID" value="CAL4106033.1"/>
    <property type="molecule type" value="Genomic_DNA"/>
</dbReference>
<dbReference type="Pfam" id="PF19270">
    <property type="entry name" value="FBO_C"/>
    <property type="match status" value="1"/>
</dbReference>
<feature type="compositionally biased region" description="Polar residues" evidence="3">
    <location>
        <begin position="160"/>
        <end position="174"/>
    </location>
</feature>
<protein>
    <recommendedName>
        <fullName evidence="4">F-box domain-containing protein</fullName>
    </recommendedName>
</protein>
<feature type="repeat" description="TPR" evidence="2">
    <location>
        <begin position="106"/>
        <end position="139"/>
    </location>
</feature>
<dbReference type="Gene3D" id="1.20.1280.50">
    <property type="match status" value="1"/>
</dbReference>